<reference evidence="1 2" key="1">
    <citation type="journal article" date="2011" name="BMC Genomics">
        <title>Genome sequencing reveals diversification of virulence factor content and possible host adaptation in distinct subpopulations of Salmonella enterica.</title>
        <authorList>
            <person name="den Bakker H.C."/>
            <person name="Moreno Switt A.I."/>
            <person name="Govoni G."/>
            <person name="Cummings C.A."/>
            <person name="Ranieri M.L."/>
            <person name="Degoricija L."/>
            <person name="Hoelzer K."/>
            <person name="Rodriguez-Rivera L.D."/>
            <person name="Brown S."/>
            <person name="Bolchacova E."/>
            <person name="Furtado M.R."/>
            <person name="Wiedmann M."/>
        </authorList>
    </citation>
    <scope>NUCLEOTIDE SEQUENCE [LARGE SCALE GENOMIC DNA]</scope>
    <source>
        <strain evidence="1 2">A4-669</strain>
    </source>
</reference>
<proteinExistence type="predicted"/>
<comment type="caution">
    <text evidence="1">The sequence shown here is derived from an EMBL/GenBank/DDBJ whole genome shotgun (WGS) entry which is preliminary data.</text>
</comment>
<name>A0A6C8GH35_SALET</name>
<dbReference type="AlphaFoldDB" id="A0A6C8GH35"/>
<protein>
    <submittedName>
        <fullName evidence="1">Uncharacterized protein</fullName>
    </submittedName>
</protein>
<organism evidence="1 2">
    <name type="scientific">Salmonella enterica subsp. enterica serovar Adelaide str. A4-669</name>
    <dbReference type="NCBI Taxonomy" id="913063"/>
    <lineage>
        <taxon>Bacteria</taxon>
        <taxon>Pseudomonadati</taxon>
        <taxon>Pseudomonadota</taxon>
        <taxon>Gammaproteobacteria</taxon>
        <taxon>Enterobacterales</taxon>
        <taxon>Enterobacteriaceae</taxon>
        <taxon>Salmonella</taxon>
    </lineage>
</organism>
<sequence>MTAHHTIIWRSVALITTQKKTHGASGVADNIHGFSRPVADFAATAKLYQETHNRCKPEKGVL</sequence>
<dbReference type="EMBL" id="AFCI01001745">
    <property type="protein sequence ID" value="EHC30324.1"/>
    <property type="molecule type" value="Genomic_DNA"/>
</dbReference>
<evidence type="ECO:0000313" key="2">
    <source>
        <dbReference type="Proteomes" id="UP000004906"/>
    </source>
</evidence>
<dbReference type="Proteomes" id="UP000004906">
    <property type="component" value="Unassembled WGS sequence"/>
</dbReference>
<accession>A0A6C8GH35</accession>
<gene>
    <name evidence="1" type="ORF">LTSEADE_5233</name>
</gene>
<evidence type="ECO:0000313" key="1">
    <source>
        <dbReference type="EMBL" id="EHC30324.1"/>
    </source>
</evidence>